<sequence length="139" mass="16181">MKRKRVRNYSNQLQTKIKKSLAKRLKNKDQIVQTDAQLDDGERLIQRQTSIQSRFNTIPDDPVKLTRQNVADVSVTKLPRLIAAVDENQIDSEELENEFSYNLFLDESNQSCDVQMSLRERSSGNKIEIKRSLWRMSPA</sequence>
<dbReference type="EMBL" id="HBUF01537298">
    <property type="protein sequence ID" value="CAG6753735.1"/>
    <property type="molecule type" value="Transcribed_RNA"/>
</dbReference>
<organism evidence="1">
    <name type="scientific">Cacopsylla melanoneura</name>
    <dbReference type="NCBI Taxonomy" id="428564"/>
    <lineage>
        <taxon>Eukaryota</taxon>
        <taxon>Metazoa</taxon>
        <taxon>Ecdysozoa</taxon>
        <taxon>Arthropoda</taxon>
        <taxon>Hexapoda</taxon>
        <taxon>Insecta</taxon>
        <taxon>Pterygota</taxon>
        <taxon>Neoptera</taxon>
        <taxon>Paraneoptera</taxon>
        <taxon>Hemiptera</taxon>
        <taxon>Sternorrhyncha</taxon>
        <taxon>Psylloidea</taxon>
        <taxon>Psyllidae</taxon>
        <taxon>Psyllinae</taxon>
        <taxon>Cacopsylla</taxon>
    </lineage>
</organism>
<dbReference type="EMBL" id="HBUF01537299">
    <property type="protein sequence ID" value="CAG6753736.1"/>
    <property type="molecule type" value="Transcribed_RNA"/>
</dbReference>
<dbReference type="EMBL" id="HBUF01537297">
    <property type="protein sequence ID" value="CAG6753734.1"/>
    <property type="molecule type" value="Transcribed_RNA"/>
</dbReference>
<name>A0A8D8ZUS6_9HEMI</name>
<evidence type="ECO:0000313" key="1">
    <source>
        <dbReference type="EMBL" id="CAG6753737.1"/>
    </source>
</evidence>
<accession>A0A8D8ZUS6</accession>
<dbReference type="AlphaFoldDB" id="A0A8D8ZUS6"/>
<dbReference type="EMBL" id="HBUF01537301">
    <property type="protein sequence ID" value="CAG6753738.1"/>
    <property type="molecule type" value="Transcribed_RNA"/>
</dbReference>
<proteinExistence type="predicted"/>
<dbReference type="EMBL" id="HBUF01537302">
    <property type="protein sequence ID" value="CAG6753739.1"/>
    <property type="molecule type" value="Transcribed_RNA"/>
</dbReference>
<protein>
    <submittedName>
        <fullName evidence="1">Uncharacterized protein</fullName>
    </submittedName>
</protein>
<dbReference type="EMBL" id="HBUF01537300">
    <property type="protein sequence ID" value="CAG6753737.1"/>
    <property type="molecule type" value="Transcribed_RNA"/>
</dbReference>
<reference evidence="1" key="1">
    <citation type="submission" date="2021-05" db="EMBL/GenBank/DDBJ databases">
        <authorList>
            <person name="Alioto T."/>
            <person name="Alioto T."/>
            <person name="Gomez Garrido J."/>
        </authorList>
    </citation>
    <scope>NUCLEOTIDE SEQUENCE</scope>
</reference>